<dbReference type="Pfam" id="PF00561">
    <property type="entry name" value="Abhydrolase_1"/>
    <property type="match status" value="1"/>
</dbReference>
<dbReference type="EMBL" id="VDLU01000004">
    <property type="protein sequence ID" value="TNJ27204.1"/>
    <property type="molecule type" value="Genomic_DNA"/>
</dbReference>
<dbReference type="PANTHER" id="PTHR43798">
    <property type="entry name" value="MONOACYLGLYCEROL LIPASE"/>
    <property type="match status" value="1"/>
</dbReference>
<gene>
    <name evidence="2" type="ORF">GMRT_14037</name>
</gene>
<feature type="domain" description="AB hydrolase-1" evidence="1">
    <location>
        <begin position="55"/>
        <end position="169"/>
    </location>
</feature>
<dbReference type="AlphaFoldDB" id="A0A4Z1SN77"/>
<dbReference type="Proteomes" id="UP000315496">
    <property type="component" value="Chromosome 4"/>
</dbReference>
<dbReference type="PANTHER" id="PTHR43798:SF6">
    <property type="entry name" value="HYDROLASE, PUTATIVE (AFU_ORTHOLOGUE AFUA_4G13070)-RELATED"/>
    <property type="match status" value="1"/>
</dbReference>
<sequence length="316" mass="35732">MSLKTGKTMKKEKLGRHVEVEEGLCYDLDSACTVMLDLEFGRVRGYHHATGKSELVVFYHGFNFSLELYAPLLNKFGTQYDVISCDLPGHGETDSSEDVTAYQPELFIQCMSDVVDALNKEGRKFHLVGHSMGGLLAGLSATHPLFKDRILSLTMICPAGIKLIEKMDVKLLRSKLVQKIVANNKDIAEKSFEKSLEKRTLQHLPSELADHMRDEIKRCFSKNRDAFLDRTVYMSLNFPWSNCSEEFTKLADLNLPFDLWLSTRDAYINSKATAKFFSQSMFDGKVHIHIESDSLHDLPCLVPSKVLSSLKEHTSS</sequence>
<organism evidence="2 3">
    <name type="scientific">Giardia muris</name>
    <dbReference type="NCBI Taxonomy" id="5742"/>
    <lineage>
        <taxon>Eukaryota</taxon>
        <taxon>Metamonada</taxon>
        <taxon>Diplomonadida</taxon>
        <taxon>Hexamitidae</taxon>
        <taxon>Giardiinae</taxon>
        <taxon>Giardia</taxon>
    </lineage>
</organism>
<dbReference type="InterPro" id="IPR029058">
    <property type="entry name" value="AB_hydrolase_fold"/>
</dbReference>
<keyword evidence="3" id="KW-1185">Reference proteome</keyword>
<protein>
    <submittedName>
        <fullName evidence="2">Alpha/beta hydrolase family protein</fullName>
    </submittedName>
</protein>
<evidence type="ECO:0000259" key="1">
    <source>
        <dbReference type="Pfam" id="PF00561"/>
    </source>
</evidence>
<comment type="caution">
    <text evidence="2">The sequence shown here is derived from an EMBL/GenBank/DDBJ whole genome shotgun (WGS) entry which is preliminary data.</text>
</comment>
<evidence type="ECO:0000313" key="3">
    <source>
        <dbReference type="Proteomes" id="UP000315496"/>
    </source>
</evidence>
<dbReference type="OrthoDB" id="6431331at2759"/>
<dbReference type="GO" id="GO:0016787">
    <property type="term" value="F:hydrolase activity"/>
    <property type="evidence" value="ECO:0007669"/>
    <property type="project" value="UniProtKB-KW"/>
</dbReference>
<evidence type="ECO:0000313" key="2">
    <source>
        <dbReference type="EMBL" id="TNJ27204.1"/>
    </source>
</evidence>
<name>A0A4Z1SN77_GIAMU</name>
<dbReference type="InterPro" id="IPR000073">
    <property type="entry name" value="AB_hydrolase_1"/>
</dbReference>
<proteinExistence type="predicted"/>
<dbReference type="SUPFAM" id="SSF53474">
    <property type="entry name" value="alpha/beta-Hydrolases"/>
    <property type="match status" value="1"/>
</dbReference>
<accession>A0A4Z1SN77</accession>
<dbReference type="Gene3D" id="3.40.50.1820">
    <property type="entry name" value="alpha/beta hydrolase"/>
    <property type="match status" value="1"/>
</dbReference>
<dbReference type="VEuPathDB" id="GiardiaDB:GMRT_14037"/>
<dbReference type="InterPro" id="IPR050266">
    <property type="entry name" value="AB_hydrolase_sf"/>
</dbReference>
<reference evidence="2 3" key="1">
    <citation type="submission" date="2019-05" db="EMBL/GenBank/DDBJ databases">
        <title>The compact genome of Giardia muris reveals important steps in the evolution of intestinal protozoan parasites.</title>
        <authorList>
            <person name="Xu F."/>
            <person name="Jimenez-Gonzalez A."/>
            <person name="Einarsson E."/>
            <person name="Astvaldsson A."/>
            <person name="Peirasmaki D."/>
            <person name="Eckmann L."/>
            <person name="Andersson J.O."/>
            <person name="Svard S.G."/>
            <person name="Jerlstrom-Hultqvist J."/>
        </authorList>
    </citation>
    <scope>NUCLEOTIDE SEQUENCE [LARGE SCALE GENOMIC DNA]</scope>
    <source>
        <strain evidence="2 3">Roberts-Thomson</strain>
    </source>
</reference>
<keyword evidence="2" id="KW-0378">Hydrolase</keyword>